<dbReference type="AlphaFoldDB" id="A0A9P6JLD1"/>
<proteinExistence type="predicted"/>
<dbReference type="EMBL" id="MU157894">
    <property type="protein sequence ID" value="KAF9524748.1"/>
    <property type="molecule type" value="Genomic_DNA"/>
</dbReference>
<protein>
    <submittedName>
        <fullName evidence="2">Uncharacterized protein</fullName>
    </submittedName>
</protein>
<evidence type="ECO:0000313" key="2">
    <source>
        <dbReference type="EMBL" id="KAF9524748.1"/>
    </source>
</evidence>
<evidence type="ECO:0000256" key="1">
    <source>
        <dbReference type="SAM" id="MobiDB-lite"/>
    </source>
</evidence>
<name>A0A9P6JLD1_9AGAR</name>
<accession>A0A9P6JLD1</accession>
<dbReference type="OrthoDB" id="2959034at2759"/>
<keyword evidence="3" id="KW-1185">Reference proteome</keyword>
<evidence type="ECO:0000313" key="3">
    <source>
        <dbReference type="Proteomes" id="UP000807306"/>
    </source>
</evidence>
<dbReference type="Proteomes" id="UP000807306">
    <property type="component" value="Unassembled WGS sequence"/>
</dbReference>
<organism evidence="2 3">
    <name type="scientific">Crepidotus variabilis</name>
    <dbReference type="NCBI Taxonomy" id="179855"/>
    <lineage>
        <taxon>Eukaryota</taxon>
        <taxon>Fungi</taxon>
        <taxon>Dikarya</taxon>
        <taxon>Basidiomycota</taxon>
        <taxon>Agaricomycotina</taxon>
        <taxon>Agaricomycetes</taxon>
        <taxon>Agaricomycetidae</taxon>
        <taxon>Agaricales</taxon>
        <taxon>Agaricineae</taxon>
        <taxon>Crepidotaceae</taxon>
        <taxon>Crepidotus</taxon>
    </lineage>
</organism>
<reference evidence="2" key="1">
    <citation type="submission" date="2020-11" db="EMBL/GenBank/DDBJ databases">
        <authorList>
            <consortium name="DOE Joint Genome Institute"/>
            <person name="Ahrendt S."/>
            <person name="Riley R."/>
            <person name="Andreopoulos W."/>
            <person name="Labutti K."/>
            <person name="Pangilinan J."/>
            <person name="Ruiz-Duenas F.J."/>
            <person name="Barrasa J.M."/>
            <person name="Sanchez-Garcia M."/>
            <person name="Camarero S."/>
            <person name="Miyauchi S."/>
            <person name="Serrano A."/>
            <person name="Linde D."/>
            <person name="Babiker R."/>
            <person name="Drula E."/>
            <person name="Ayuso-Fernandez I."/>
            <person name="Pacheco R."/>
            <person name="Padilla G."/>
            <person name="Ferreira P."/>
            <person name="Barriuso J."/>
            <person name="Kellner H."/>
            <person name="Castanera R."/>
            <person name="Alfaro M."/>
            <person name="Ramirez L."/>
            <person name="Pisabarro A.G."/>
            <person name="Kuo A."/>
            <person name="Tritt A."/>
            <person name="Lipzen A."/>
            <person name="He G."/>
            <person name="Yan M."/>
            <person name="Ng V."/>
            <person name="Cullen D."/>
            <person name="Martin F."/>
            <person name="Rosso M.-N."/>
            <person name="Henrissat B."/>
            <person name="Hibbett D."/>
            <person name="Martinez A.T."/>
            <person name="Grigoriev I.V."/>
        </authorList>
    </citation>
    <scope>NUCLEOTIDE SEQUENCE</scope>
    <source>
        <strain evidence="2">CBS 506.95</strain>
    </source>
</reference>
<feature type="region of interest" description="Disordered" evidence="1">
    <location>
        <begin position="1"/>
        <end position="102"/>
    </location>
</feature>
<sequence length="428" mass="47132">MSEEKESASVSRSTPPSPPLVSIPREAPPAYETLASFIHPTVNRQNSIRLPDDPVSITSSTPNHHATHAPLSFRSPPTNSPPSRVHTRSLSSSSVPSVSSLKGKKSWFGFSSSTTPAQTTRKPNSEIRTTVLNLVRDLVQEHSSGSPAALGILQSCSEACTAHGVSLSTILQDKFIESHSPLYWAIVKRRQPDSSEDADTRQDHQPMELLDALLKQASPLNSDTVAELRQACLATSDHSIFQRLRIIPQFSATTGADKVILGSTLPPDDVSVELGPGNEGAFAVNFDLYQFHKRMMVAKEIKEEFVVRNRIWKISFLITPDNVWYGPPPGSWSISLSLQEPSPPTWFDGRLVLPDSDKPLRLRSKQMMEGPRNDIPATQVVVAMEDSSDFSSLQYSGSTFIPADERLRVRLEAKLRKPDPTSDTCVMM</sequence>
<comment type="caution">
    <text evidence="2">The sequence shown here is derived from an EMBL/GenBank/DDBJ whole genome shotgun (WGS) entry which is preliminary data.</text>
</comment>
<feature type="compositionally biased region" description="Low complexity" evidence="1">
    <location>
        <begin position="89"/>
        <end position="102"/>
    </location>
</feature>
<gene>
    <name evidence="2" type="ORF">CPB83DRAFT_838741</name>
</gene>